<organism evidence="1 2">
    <name type="scientific">Liparis tanakae</name>
    <name type="common">Tanaka's snailfish</name>
    <dbReference type="NCBI Taxonomy" id="230148"/>
    <lineage>
        <taxon>Eukaryota</taxon>
        <taxon>Metazoa</taxon>
        <taxon>Chordata</taxon>
        <taxon>Craniata</taxon>
        <taxon>Vertebrata</taxon>
        <taxon>Euteleostomi</taxon>
        <taxon>Actinopterygii</taxon>
        <taxon>Neopterygii</taxon>
        <taxon>Teleostei</taxon>
        <taxon>Neoteleostei</taxon>
        <taxon>Acanthomorphata</taxon>
        <taxon>Eupercaria</taxon>
        <taxon>Perciformes</taxon>
        <taxon>Cottioidei</taxon>
        <taxon>Cottales</taxon>
        <taxon>Liparidae</taxon>
        <taxon>Liparis</taxon>
    </lineage>
</organism>
<dbReference type="EMBL" id="SRLO01000240">
    <property type="protein sequence ID" value="TNN65143.1"/>
    <property type="molecule type" value="Genomic_DNA"/>
</dbReference>
<dbReference type="AlphaFoldDB" id="A0A4Z2HJN2"/>
<protein>
    <submittedName>
        <fullName evidence="1">Uncharacterized protein</fullName>
    </submittedName>
</protein>
<accession>A0A4Z2HJN2</accession>
<sequence length="74" mass="7893">MRKELAELSALGISGAQALFWCHHCADAAPIGILGRAVHLPALLWPDILFLISSSSVAMVRLMAVLRNAIKSGI</sequence>
<evidence type="ECO:0000313" key="1">
    <source>
        <dbReference type="EMBL" id="TNN65143.1"/>
    </source>
</evidence>
<keyword evidence="2" id="KW-1185">Reference proteome</keyword>
<evidence type="ECO:0000313" key="2">
    <source>
        <dbReference type="Proteomes" id="UP000314294"/>
    </source>
</evidence>
<gene>
    <name evidence="1" type="ORF">EYF80_024652</name>
</gene>
<proteinExistence type="predicted"/>
<name>A0A4Z2HJN2_9TELE</name>
<dbReference type="Proteomes" id="UP000314294">
    <property type="component" value="Unassembled WGS sequence"/>
</dbReference>
<comment type="caution">
    <text evidence="1">The sequence shown here is derived from an EMBL/GenBank/DDBJ whole genome shotgun (WGS) entry which is preliminary data.</text>
</comment>
<reference evidence="1 2" key="1">
    <citation type="submission" date="2019-03" db="EMBL/GenBank/DDBJ databases">
        <title>First draft genome of Liparis tanakae, snailfish: a comprehensive survey of snailfish specific genes.</title>
        <authorList>
            <person name="Kim W."/>
            <person name="Song I."/>
            <person name="Jeong J.-H."/>
            <person name="Kim D."/>
            <person name="Kim S."/>
            <person name="Ryu S."/>
            <person name="Song J.Y."/>
            <person name="Lee S.K."/>
        </authorList>
    </citation>
    <scope>NUCLEOTIDE SEQUENCE [LARGE SCALE GENOMIC DNA]</scope>
    <source>
        <tissue evidence="1">Muscle</tissue>
    </source>
</reference>